<proteinExistence type="predicted"/>
<gene>
    <name evidence="1" type="ORF">RDV89_19350</name>
</gene>
<evidence type="ECO:0000313" key="2">
    <source>
        <dbReference type="Proteomes" id="UP001268542"/>
    </source>
</evidence>
<reference evidence="1 2" key="1">
    <citation type="submission" date="2023-08" db="EMBL/GenBank/DDBJ databases">
        <title>Nocardioides seae sp. nov., a bacterium isolated from a soil.</title>
        <authorList>
            <person name="Wang X."/>
        </authorList>
    </citation>
    <scope>NUCLEOTIDE SEQUENCE [LARGE SCALE GENOMIC DNA]</scope>
    <source>
        <strain evidence="1 2">YZH12</strain>
    </source>
</reference>
<dbReference type="Proteomes" id="UP001268542">
    <property type="component" value="Unassembled WGS sequence"/>
</dbReference>
<organism evidence="1 2">
    <name type="scientific">Nocardioides imazamoxiresistens</name>
    <dbReference type="NCBI Taxonomy" id="3231893"/>
    <lineage>
        <taxon>Bacteria</taxon>
        <taxon>Bacillati</taxon>
        <taxon>Actinomycetota</taxon>
        <taxon>Actinomycetes</taxon>
        <taxon>Propionibacteriales</taxon>
        <taxon>Nocardioidaceae</taxon>
        <taxon>Nocardioides</taxon>
    </lineage>
</organism>
<keyword evidence="2" id="KW-1185">Reference proteome</keyword>
<protein>
    <submittedName>
        <fullName evidence="1">Uncharacterized protein</fullName>
    </submittedName>
</protein>
<accession>A0ABU3Q163</accession>
<dbReference type="EMBL" id="JAVYII010000010">
    <property type="protein sequence ID" value="MDT9595252.1"/>
    <property type="molecule type" value="Genomic_DNA"/>
</dbReference>
<comment type="caution">
    <text evidence="1">The sequence shown here is derived from an EMBL/GenBank/DDBJ whole genome shotgun (WGS) entry which is preliminary data.</text>
</comment>
<name>A0ABU3Q163_9ACTN</name>
<sequence>MNYDNPLAALFPGAAGRTVAELARRHREGASDVAISEVAASAAVVPDQLRRVLTRLALLGLVDFPGAERVRIEREHLAWPALAALDGLSAAGGPLDALVAAAAGSVGARRVVLDGPVPGGTAAVYSDATELALVGAGPLTKSARQGVAAAVSRATGNACIVTTADAEPAGVPSSARVLEVDVP</sequence>
<evidence type="ECO:0000313" key="1">
    <source>
        <dbReference type="EMBL" id="MDT9595252.1"/>
    </source>
</evidence>
<dbReference type="RefSeq" id="WP_315735795.1">
    <property type="nucleotide sequence ID" value="NZ_JAVYII010000010.1"/>
</dbReference>